<evidence type="ECO:0000313" key="1">
    <source>
        <dbReference type="EMBL" id="KAB5589927.1"/>
    </source>
</evidence>
<dbReference type="Proteomes" id="UP000383932">
    <property type="component" value="Unassembled WGS sequence"/>
</dbReference>
<reference evidence="1 2" key="1">
    <citation type="journal article" date="2019" name="Fungal Biol. Biotechnol.">
        <title>Draft genome sequence of fastidious pathogen Ceratobasidium theobromae, which causes vascular-streak dieback in Theobroma cacao.</title>
        <authorList>
            <person name="Ali S.S."/>
            <person name="Asman A."/>
            <person name="Shao J."/>
            <person name="Firmansyah A.P."/>
            <person name="Susilo A.W."/>
            <person name="Rosmana A."/>
            <person name="McMahon P."/>
            <person name="Junaid M."/>
            <person name="Guest D."/>
            <person name="Kheng T.Y."/>
            <person name="Meinhardt L.W."/>
            <person name="Bailey B.A."/>
        </authorList>
    </citation>
    <scope>NUCLEOTIDE SEQUENCE [LARGE SCALE GENOMIC DNA]</scope>
    <source>
        <strain evidence="1 2">CT2</strain>
    </source>
</reference>
<comment type="caution">
    <text evidence="1">The sequence shown here is derived from an EMBL/GenBank/DDBJ whole genome shotgun (WGS) entry which is preliminary data.</text>
</comment>
<proteinExistence type="predicted"/>
<accession>A0A5N5QF53</accession>
<gene>
    <name evidence="1" type="ORF">CTheo_6628</name>
</gene>
<name>A0A5N5QF53_9AGAM</name>
<evidence type="ECO:0000313" key="2">
    <source>
        <dbReference type="Proteomes" id="UP000383932"/>
    </source>
</evidence>
<protein>
    <submittedName>
        <fullName evidence="1">Uncharacterized protein</fullName>
    </submittedName>
</protein>
<organism evidence="1 2">
    <name type="scientific">Ceratobasidium theobromae</name>
    <dbReference type="NCBI Taxonomy" id="1582974"/>
    <lineage>
        <taxon>Eukaryota</taxon>
        <taxon>Fungi</taxon>
        <taxon>Dikarya</taxon>
        <taxon>Basidiomycota</taxon>
        <taxon>Agaricomycotina</taxon>
        <taxon>Agaricomycetes</taxon>
        <taxon>Cantharellales</taxon>
        <taxon>Ceratobasidiaceae</taxon>
        <taxon>Ceratobasidium</taxon>
    </lineage>
</organism>
<sequence>MLCFITLFALRCPTRPKKDTWVMQITQAHLRTGARRLIRIDLYFQWGVLASVVVSHGPLSFKAEHLAEVVQLNKAEGFPRYHPDLGSVMSPLEPFRKHSKTIALLKELCDDENILSQVDESGIQFYLRLIKLMERDGILSQEDRQQMKDGVKSIRDMCFNFPHAPKLLRQ</sequence>
<keyword evidence="2" id="KW-1185">Reference proteome</keyword>
<dbReference type="AlphaFoldDB" id="A0A5N5QF53"/>
<dbReference type="EMBL" id="SSOP01000215">
    <property type="protein sequence ID" value="KAB5589927.1"/>
    <property type="molecule type" value="Genomic_DNA"/>
</dbReference>